<sequence>MLEIYLFVNPLGDHCLEAERSVLKVANEEQATVHYQFLPLLNLHTVENVMQHYCPAQHNLTTRNNIFQTIYTAALDYKAALFQGKRRGQEFLMALQEALNSQHERYTDELIQQLVIQTGLDMEMFHEDRQSKLAVESFENDQRVANEMKIQKHPSAVIYDYSDPTQDYGILLEDCHSYEVLKQVCHGNYAAALAAQDAAKHPQHNLHILQN</sequence>
<name>A0A0R2CTC4_9LACO</name>
<evidence type="ECO:0000313" key="1">
    <source>
        <dbReference type="EMBL" id="KRM95021.1"/>
    </source>
</evidence>
<accession>A0A0R2CTC4</accession>
<dbReference type="Gene3D" id="3.40.30.10">
    <property type="entry name" value="Glutaredoxin"/>
    <property type="match status" value="1"/>
</dbReference>
<dbReference type="InterPro" id="IPR036249">
    <property type="entry name" value="Thioredoxin-like_sf"/>
</dbReference>
<gene>
    <name evidence="1" type="ORF">FC24_GL002283</name>
</gene>
<evidence type="ECO:0000313" key="2">
    <source>
        <dbReference type="Proteomes" id="UP000051638"/>
    </source>
</evidence>
<organism evidence="1 2">
    <name type="scientific">Loigolactobacillus rennini DSM 20253</name>
    <dbReference type="NCBI Taxonomy" id="1423796"/>
    <lineage>
        <taxon>Bacteria</taxon>
        <taxon>Bacillati</taxon>
        <taxon>Bacillota</taxon>
        <taxon>Bacilli</taxon>
        <taxon>Lactobacillales</taxon>
        <taxon>Lactobacillaceae</taxon>
        <taxon>Loigolactobacillus</taxon>
    </lineage>
</organism>
<dbReference type="Pfam" id="PF13743">
    <property type="entry name" value="Thioredoxin_5"/>
    <property type="match status" value="1"/>
</dbReference>
<dbReference type="STRING" id="1423796.FC24_GL002283"/>
<proteinExistence type="predicted"/>
<dbReference type="AlphaFoldDB" id="A0A0R2CTC4"/>
<evidence type="ECO:0008006" key="3">
    <source>
        <dbReference type="Google" id="ProtNLM"/>
    </source>
</evidence>
<dbReference type="SUPFAM" id="SSF52833">
    <property type="entry name" value="Thioredoxin-like"/>
    <property type="match status" value="1"/>
</dbReference>
<dbReference type="PATRIC" id="fig|1423796.3.peg.2317"/>
<comment type="caution">
    <text evidence="1">The sequence shown here is derived from an EMBL/GenBank/DDBJ whole genome shotgun (WGS) entry which is preliminary data.</text>
</comment>
<protein>
    <recommendedName>
        <fullName evidence="3">Dithiol-disulfide isomerase</fullName>
    </recommendedName>
</protein>
<dbReference type="RefSeq" id="WP_057874564.1">
    <property type="nucleotide sequence ID" value="NZ_AYYI01000076.1"/>
</dbReference>
<dbReference type="Proteomes" id="UP000051638">
    <property type="component" value="Unassembled WGS sequence"/>
</dbReference>
<reference evidence="1 2" key="1">
    <citation type="journal article" date="2015" name="Genome Announc.">
        <title>Expanding the biotechnology potential of lactobacilli through comparative genomics of 213 strains and associated genera.</title>
        <authorList>
            <person name="Sun Z."/>
            <person name="Harris H.M."/>
            <person name="McCann A."/>
            <person name="Guo C."/>
            <person name="Argimon S."/>
            <person name="Zhang W."/>
            <person name="Yang X."/>
            <person name="Jeffery I.B."/>
            <person name="Cooney J.C."/>
            <person name="Kagawa T.F."/>
            <person name="Liu W."/>
            <person name="Song Y."/>
            <person name="Salvetti E."/>
            <person name="Wrobel A."/>
            <person name="Rasinkangas P."/>
            <person name="Parkhill J."/>
            <person name="Rea M.C."/>
            <person name="O'Sullivan O."/>
            <person name="Ritari J."/>
            <person name="Douillard F.P."/>
            <person name="Paul Ross R."/>
            <person name="Yang R."/>
            <person name="Briner A.E."/>
            <person name="Felis G.E."/>
            <person name="de Vos W.M."/>
            <person name="Barrangou R."/>
            <person name="Klaenhammer T.R."/>
            <person name="Caufield P.W."/>
            <person name="Cui Y."/>
            <person name="Zhang H."/>
            <person name="O'Toole P.W."/>
        </authorList>
    </citation>
    <scope>NUCLEOTIDE SEQUENCE [LARGE SCALE GENOMIC DNA]</scope>
    <source>
        <strain evidence="1 2">DSM 20253</strain>
    </source>
</reference>
<keyword evidence="2" id="KW-1185">Reference proteome</keyword>
<dbReference type="OrthoDB" id="2156137at2"/>
<dbReference type="EMBL" id="AYYI01000076">
    <property type="protein sequence ID" value="KRM95021.1"/>
    <property type="molecule type" value="Genomic_DNA"/>
</dbReference>